<dbReference type="Proteomes" id="UP000031392">
    <property type="component" value="Chromosome"/>
</dbReference>
<keyword evidence="1" id="KW-1133">Transmembrane helix</keyword>
<gene>
    <name evidence="2" type="ORF">NELON_01450</name>
</gene>
<dbReference type="AlphaFoldDB" id="A0A0B5CJX6"/>
<evidence type="ECO:0000313" key="3">
    <source>
        <dbReference type="Proteomes" id="UP000031392"/>
    </source>
</evidence>
<organism evidence="2 3">
    <name type="scientific">Neisseria elongata subsp. glycolytica ATCC 29315</name>
    <dbReference type="NCBI Taxonomy" id="546263"/>
    <lineage>
        <taxon>Bacteria</taxon>
        <taxon>Pseudomonadati</taxon>
        <taxon>Pseudomonadota</taxon>
        <taxon>Betaproteobacteria</taxon>
        <taxon>Neisseriales</taxon>
        <taxon>Neisseriaceae</taxon>
        <taxon>Neisseria</taxon>
    </lineage>
</organism>
<proteinExistence type="predicted"/>
<name>A0A0B5CJX6_NEIEG</name>
<reference evidence="3" key="1">
    <citation type="submission" date="2014-05" db="EMBL/GenBank/DDBJ databases">
        <title>Complete Genome sequence of Neisseria elongata subsp. glycolytica.</title>
        <authorList>
            <person name="Veyrier F.J."/>
            <person name="Taha M.-K."/>
        </authorList>
    </citation>
    <scope>NUCLEOTIDE SEQUENCE [LARGE SCALE GENOMIC DNA]</scope>
    <source>
        <strain evidence="3">ATCC 29315</strain>
    </source>
</reference>
<dbReference type="PATRIC" id="fig|546263.7.peg.311"/>
<protein>
    <submittedName>
        <fullName evidence="2">Uncharacterized protein</fullName>
    </submittedName>
</protein>
<accession>A0A0B5CJX6</accession>
<keyword evidence="3" id="KW-1185">Reference proteome</keyword>
<dbReference type="HOGENOM" id="CLU_2302874_0_0_4"/>
<keyword evidence="1" id="KW-0472">Membrane</keyword>
<dbReference type="KEGG" id="nel:NELON_01450"/>
<dbReference type="EMBL" id="CP007726">
    <property type="protein sequence ID" value="AJE17679.1"/>
    <property type="molecule type" value="Genomic_DNA"/>
</dbReference>
<evidence type="ECO:0000256" key="1">
    <source>
        <dbReference type="SAM" id="Phobius"/>
    </source>
</evidence>
<evidence type="ECO:0000313" key="2">
    <source>
        <dbReference type="EMBL" id="AJE17679.1"/>
    </source>
</evidence>
<feature type="transmembrane region" description="Helical" evidence="1">
    <location>
        <begin position="55"/>
        <end position="75"/>
    </location>
</feature>
<keyword evidence="1" id="KW-0812">Transmembrane</keyword>
<reference evidence="2 3" key="2">
    <citation type="journal article" date="2015" name="PLoS Genet.">
        <title>Common Cell Shape Evolution of Two Nasopharyngeal Pathogens.</title>
        <authorList>
            <person name="Veyrier F.J."/>
            <person name="Biais N."/>
            <person name="Morales P."/>
            <person name="Belkacem N."/>
            <person name="Guilhen C."/>
            <person name="Ranjeva S."/>
            <person name="Sismeiro O."/>
            <person name="Pehau-Arnaudet G."/>
            <person name="Rocha E.P."/>
            <person name="Werts C."/>
            <person name="Taha M.K."/>
            <person name="Boneca I.G."/>
        </authorList>
    </citation>
    <scope>NUCLEOTIDE SEQUENCE [LARGE SCALE GENOMIC DNA]</scope>
    <source>
        <strain evidence="2 3">ATCC 29315</strain>
    </source>
</reference>
<sequence length="100" mass="12022">MVCIFQVTRNRGTDFYKPIIITRLLKNKIKLYCIIKCITKILHICFSRDSRILKLTNFIISLITTTLFQLFIFTWRQNPNFSYLILMIQKNTYRLPQISL</sequence>